<gene>
    <name evidence="1" type="ORF">MYP_4942</name>
</gene>
<proteinExistence type="predicted"/>
<accession>A0A098LL26</accession>
<evidence type="ECO:0000313" key="1">
    <source>
        <dbReference type="EMBL" id="GAL87711.1"/>
    </source>
</evidence>
<protein>
    <submittedName>
        <fullName evidence="1">Uncharacterized protein</fullName>
    </submittedName>
</protein>
<dbReference type="STRING" id="153721.MYP_4942"/>
<dbReference type="AlphaFoldDB" id="A0A098LL26"/>
<keyword evidence="2" id="KW-1185">Reference proteome</keyword>
<organism evidence="1 2">
    <name type="scientific">Sporocytophaga myxococcoides</name>
    <dbReference type="NCBI Taxonomy" id="153721"/>
    <lineage>
        <taxon>Bacteria</taxon>
        <taxon>Pseudomonadati</taxon>
        <taxon>Bacteroidota</taxon>
        <taxon>Cytophagia</taxon>
        <taxon>Cytophagales</taxon>
        <taxon>Cytophagaceae</taxon>
        <taxon>Sporocytophaga</taxon>
    </lineage>
</organism>
<comment type="caution">
    <text evidence="1">The sequence shown here is derived from an EMBL/GenBank/DDBJ whole genome shotgun (WGS) entry which is preliminary data.</text>
</comment>
<dbReference type="Proteomes" id="UP000030185">
    <property type="component" value="Unassembled WGS sequence"/>
</dbReference>
<reference evidence="1 2" key="1">
    <citation type="submission" date="2014-09" db="EMBL/GenBank/DDBJ databases">
        <title>Sporocytophaga myxococcoides PG-01 genome sequencing.</title>
        <authorList>
            <person name="Liu L."/>
            <person name="Gao P.J."/>
            <person name="Chen G.J."/>
            <person name="Wang L.S."/>
        </authorList>
    </citation>
    <scope>NUCLEOTIDE SEQUENCE [LARGE SCALE GENOMIC DNA]</scope>
    <source>
        <strain evidence="1 2">PG-01</strain>
    </source>
</reference>
<evidence type="ECO:0000313" key="2">
    <source>
        <dbReference type="Proteomes" id="UP000030185"/>
    </source>
</evidence>
<name>A0A098LL26_9BACT</name>
<dbReference type="EMBL" id="BBLT01000016">
    <property type="protein sequence ID" value="GAL87711.1"/>
    <property type="molecule type" value="Genomic_DNA"/>
</dbReference>
<sequence length="56" mass="6779">MDKSQQHRLIQEMIQVLILPYQFLIIQRANIVDDALIIKYFILRLKKYKGLVKKLH</sequence>